<evidence type="ECO:0000259" key="5">
    <source>
        <dbReference type="PROSITE" id="PS50977"/>
    </source>
</evidence>
<dbReference type="Gene3D" id="1.10.357.10">
    <property type="entry name" value="Tetracycline Repressor, domain 2"/>
    <property type="match status" value="1"/>
</dbReference>
<proteinExistence type="predicted"/>
<keyword evidence="1" id="KW-0805">Transcription regulation</keyword>
<evidence type="ECO:0000256" key="1">
    <source>
        <dbReference type="ARBA" id="ARBA00023015"/>
    </source>
</evidence>
<evidence type="ECO:0000256" key="2">
    <source>
        <dbReference type="ARBA" id="ARBA00023125"/>
    </source>
</evidence>
<reference evidence="6 7" key="1">
    <citation type="submission" date="2023-06" db="EMBL/GenBank/DDBJ databases">
        <title>Microbacterium sp. nov., isolated from a waste landfill.</title>
        <authorList>
            <person name="Wen W."/>
        </authorList>
    </citation>
    <scope>NUCLEOTIDE SEQUENCE [LARGE SCALE GENOMIC DNA]</scope>
    <source>
        <strain evidence="6 7">ASV49</strain>
    </source>
</reference>
<dbReference type="PANTHER" id="PTHR30055:SF238">
    <property type="entry name" value="MYCOFACTOCIN BIOSYNTHESIS TRANSCRIPTIONAL REGULATOR MFTR-RELATED"/>
    <property type="match status" value="1"/>
</dbReference>
<dbReference type="RefSeq" id="WP_286289764.1">
    <property type="nucleotide sequence ID" value="NZ_JASXSZ010000005.1"/>
</dbReference>
<dbReference type="InterPro" id="IPR001647">
    <property type="entry name" value="HTH_TetR"/>
</dbReference>
<feature type="DNA-binding region" description="H-T-H motif" evidence="4">
    <location>
        <begin position="38"/>
        <end position="57"/>
    </location>
</feature>
<accession>A0ABT7N2A7</accession>
<dbReference type="InterPro" id="IPR009057">
    <property type="entry name" value="Homeodomain-like_sf"/>
</dbReference>
<dbReference type="PROSITE" id="PS50977">
    <property type="entry name" value="HTH_TETR_2"/>
    <property type="match status" value="1"/>
</dbReference>
<evidence type="ECO:0000256" key="4">
    <source>
        <dbReference type="PROSITE-ProRule" id="PRU00335"/>
    </source>
</evidence>
<keyword evidence="3" id="KW-0804">Transcription</keyword>
<keyword evidence="2 4" id="KW-0238">DNA-binding</keyword>
<sequence length="192" mass="20886">MTNPHPDSLRERKKRDTRERIREAALELADAKGIADTTVEEICAAADVSVRTFFNYYPSKNAAILGLPALVIPDGAREAFLAGDGPLIEDIVKLITSFGIEIPNKQKHGIIKRHPELASTLMEWGSRHRSDLLSIVEQRTDASSARLAVGAVMLSFGDAAFEGNELSAETIVDEVHKALGRLAALLADRETA</sequence>
<dbReference type="SUPFAM" id="SSF46689">
    <property type="entry name" value="Homeodomain-like"/>
    <property type="match status" value="1"/>
</dbReference>
<protein>
    <submittedName>
        <fullName evidence="6">TetR/AcrR family transcriptional regulator</fullName>
    </submittedName>
</protein>
<dbReference type="PANTHER" id="PTHR30055">
    <property type="entry name" value="HTH-TYPE TRANSCRIPTIONAL REGULATOR RUTR"/>
    <property type="match status" value="1"/>
</dbReference>
<dbReference type="Proteomes" id="UP001235064">
    <property type="component" value="Unassembled WGS sequence"/>
</dbReference>
<evidence type="ECO:0000256" key="3">
    <source>
        <dbReference type="ARBA" id="ARBA00023163"/>
    </source>
</evidence>
<evidence type="ECO:0000313" key="6">
    <source>
        <dbReference type="EMBL" id="MDL9980806.1"/>
    </source>
</evidence>
<organism evidence="6 7">
    <name type="scientific">Microbacterium candidum</name>
    <dbReference type="NCBI Taxonomy" id="3041922"/>
    <lineage>
        <taxon>Bacteria</taxon>
        <taxon>Bacillati</taxon>
        <taxon>Actinomycetota</taxon>
        <taxon>Actinomycetes</taxon>
        <taxon>Micrococcales</taxon>
        <taxon>Microbacteriaceae</taxon>
        <taxon>Microbacterium</taxon>
    </lineage>
</organism>
<gene>
    <name evidence="6" type="ORF">QSV35_15815</name>
</gene>
<dbReference type="Pfam" id="PF00440">
    <property type="entry name" value="TetR_N"/>
    <property type="match status" value="1"/>
</dbReference>
<name>A0ABT7N2A7_9MICO</name>
<dbReference type="InterPro" id="IPR050109">
    <property type="entry name" value="HTH-type_TetR-like_transc_reg"/>
</dbReference>
<comment type="caution">
    <text evidence="6">The sequence shown here is derived from an EMBL/GenBank/DDBJ whole genome shotgun (WGS) entry which is preliminary data.</text>
</comment>
<dbReference type="EMBL" id="JASXSZ010000005">
    <property type="protein sequence ID" value="MDL9980806.1"/>
    <property type="molecule type" value="Genomic_DNA"/>
</dbReference>
<feature type="domain" description="HTH tetR-type" evidence="5">
    <location>
        <begin position="15"/>
        <end position="75"/>
    </location>
</feature>
<keyword evidence="7" id="KW-1185">Reference proteome</keyword>
<evidence type="ECO:0000313" key="7">
    <source>
        <dbReference type="Proteomes" id="UP001235064"/>
    </source>
</evidence>